<accession>K3ZBQ4</accession>
<dbReference type="Proteomes" id="UP000004995">
    <property type="component" value="Unassembled WGS sequence"/>
</dbReference>
<dbReference type="InParanoid" id="K3ZBQ4"/>
<evidence type="ECO:0000313" key="2">
    <source>
        <dbReference type="Proteomes" id="UP000004995"/>
    </source>
</evidence>
<dbReference type="HOGENOM" id="CLU_3017853_0_0_1"/>
<dbReference type="EMBL" id="AGNK02001774">
    <property type="status" value="NOT_ANNOTATED_CDS"/>
    <property type="molecule type" value="Genomic_DNA"/>
</dbReference>
<reference evidence="1" key="2">
    <citation type="submission" date="2018-08" db="UniProtKB">
        <authorList>
            <consortium name="EnsemblPlants"/>
        </authorList>
    </citation>
    <scope>IDENTIFICATION</scope>
    <source>
        <strain evidence="1">Yugu1</strain>
    </source>
</reference>
<proteinExistence type="predicted"/>
<dbReference type="Gramene" id="KQL15736">
    <property type="protein sequence ID" value="KQL15736"/>
    <property type="gene ID" value="SETIT_023975mg"/>
</dbReference>
<reference evidence="2" key="1">
    <citation type="journal article" date="2012" name="Nat. Biotechnol.">
        <title>Reference genome sequence of the model plant Setaria.</title>
        <authorList>
            <person name="Bennetzen J.L."/>
            <person name="Schmutz J."/>
            <person name="Wang H."/>
            <person name="Percifield R."/>
            <person name="Hawkins J."/>
            <person name="Pontaroli A.C."/>
            <person name="Estep M."/>
            <person name="Feng L."/>
            <person name="Vaughn J.N."/>
            <person name="Grimwood J."/>
            <person name="Jenkins J."/>
            <person name="Barry K."/>
            <person name="Lindquist E."/>
            <person name="Hellsten U."/>
            <person name="Deshpande S."/>
            <person name="Wang X."/>
            <person name="Wu X."/>
            <person name="Mitros T."/>
            <person name="Triplett J."/>
            <person name="Yang X."/>
            <person name="Ye C.Y."/>
            <person name="Mauro-Herrera M."/>
            <person name="Wang L."/>
            <person name="Li P."/>
            <person name="Sharma M."/>
            <person name="Sharma R."/>
            <person name="Ronald P.C."/>
            <person name="Panaud O."/>
            <person name="Kellogg E.A."/>
            <person name="Brutnell T.P."/>
            <person name="Doust A.N."/>
            <person name="Tuskan G.A."/>
            <person name="Rokhsar D."/>
            <person name="Devos K.M."/>
        </authorList>
    </citation>
    <scope>NUCLEOTIDE SEQUENCE [LARGE SCALE GENOMIC DNA]</scope>
    <source>
        <strain evidence="2">cv. Yugu1</strain>
    </source>
</reference>
<evidence type="ECO:0000313" key="1">
    <source>
        <dbReference type="EnsemblPlants" id="KQL15736"/>
    </source>
</evidence>
<protein>
    <submittedName>
        <fullName evidence="1">Uncharacterized protein</fullName>
    </submittedName>
</protein>
<keyword evidence="2" id="KW-1185">Reference proteome</keyword>
<name>K3ZBQ4_SETIT</name>
<dbReference type="AlphaFoldDB" id="K3ZBQ4"/>
<sequence length="56" mass="6350">MNSVAKTEYLIFPNAMSICFGVCYMSNRCSSTPDYITISIPTSPKLRYHITPAMRK</sequence>
<dbReference type="EnsemblPlants" id="KQL15736">
    <property type="protein sequence ID" value="KQL15736"/>
    <property type="gene ID" value="SETIT_023975mg"/>
</dbReference>
<organism evidence="1 2">
    <name type="scientific">Setaria italica</name>
    <name type="common">Foxtail millet</name>
    <name type="synonym">Panicum italicum</name>
    <dbReference type="NCBI Taxonomy" id="4555"/>
    <lineage>
        <taxon>Eukaryota</taxon>
        <taxon>Viridiplantae</taxon>
        <taxon>Streptophyta</taxon>
        <taxon>Embryophyta</taxon>
        <taxon>Tracheophyta</taxon>
        <taxon>Spermatophyta</taxon>
        <taxon>Magnoliopsida</taxon>
        <taxon>Liliopsida</taxon>
        <taxon>Poales</taxon>
        <taxon>Poaceae</taxon>
        <taxon>PACMAD clade</taxon>
        <taxon>Panicoideae</taxon>
        <taxon>Panicodae</taxon>
        <taxon>Paniceae</taxon>
        <taxon>Cenchrinae</taxon>
        <taxon>Setaria</taxon>
    </lineage>
</organism>